<dbReference type="PANTHER" id="PTHR34204">
    <property type="entry name" value="RNA-BINDING ASCH DOMAIN PROTEIN"/>
    <property type="match status" value="1"/>
</dbReference>
<sequence>MKNLFGKYISLFSDSWKEKFGKILEIEHLENMSRNIQRFKDKTLDWELPYFNEEIKIDRSESFKTFIDILESESSTEIKAKDLEKIPFEYWLNILGQRLTSASLRDENSIPPLENVLIESCRKPFNHEVSMAQRACEKHIGRMDNQFWGEIKGNNLQKQQKVMEKITYIIENKTWWNVFYHYKHELVYEIREKNGQGIRWSQDGTRLIGFLETFINE</sequence>
<reference evidence="2" key="1">
    <citation type="submission" date="2023-07" db="EMBL/GenBank/DDBJ databases">
        <title>Chryseobacterium sp. strain PBS4-4 Genome sequencing and assembly.</title>
        <authorList>
            <person name="Jung Y."/>
        </authorList>
    </citation>
    <scope>NUCLEOTIDE SEQUENCE [LARGE SCALE GENOMIC DNA]</scope>
    <source>
        <strain evidence="2">PBS4-4</strain>
    </source>
</reference>
<gene>
    <name evidence="1" type="ORF">NZ698_16645</name>
</gene>
<accession>A0ABT2W9G1</accession>
<dbReference type="Proteomes" id="UP001208649">
    <property type="component" value="Unassembled WGS sequence"/>
</dbReference>
<dbReference type="EMBL" id="JAOTEM010000005">
    <property type="protein sequence ID" value="MCU7618826.1"/>
    <property type="molecule type" value="Genomic_DNA"/>
</dbReference>
<protein>
    <submittedName>
        <fullName evidence="1">Uncharacterized protein</fullName>
    </submittedName>
</protein>
<proteinExistence type="predicted"/>
<dbReference type="RefSeq" id="WP_263004350.1">
    <property type="nucleotide sequence ID" value="NZ_JAOTEM010000005.1"/>
</dbReference>
<comment type="caution">
    <text evidence="1">The sequence shown here is derived from an EMBL/GenBank/DDBJ whole genome shotgun (WGS) entry which is preliminary data.</text>
</comment>
<evidence type="ECO:0000313" key="1">
    <source>
        <dbReference type="EMBL" id="MCU7618826.1"/>
    </source>
</evidence>
<name>A0ABT2W9G1_9FLAO</name>
<organism evidence="1 2">
    <name type="scientific">Chryseobacterium edaphi</name>
    <dbReference type="NCBI Taxonomy" id="2976532"/>
    <lineage>
        <taxon>Bacteria</taxon>
        <taxon>Pseudomonadati</taxon>
        <taxon>Bacteroidota</taxon>
        <taxon>Flavobacteriia</taxon>
        <taxon>Flavobacteriales</taxon>
        <taxon>Weeksellaceae</taxon>
        <taxon>Chryseobacterium group</taxon>
        <taxon>Chryseobacterium</taxon>
    </lineage>
</organism>
<dbReference type="PANTHER" id="PTHR34204:SF3">
    <property type="entry name" value="ASCH DOMAIN-CONTAINING PROTEIN"/>
    <property type="match status" value="1"/>
</dbReference>
<keyword evidence="2" id="KW-1185">Reference proteome</keyword>
<evidence type="ECO:0000313" key="2">
    <source>
        <dbReference type="Proteomes" id="UP001208649"/>
    </source>
</evidence>